<keyword evidence="4" id="KW-0694">RNA-binding</keyword>
<dbReference type="GO" id="GO:0022625">
    <property type="term" value="C:cytosolic large ribosomal subunit"/>
    <property type="evidence" value="ECO:0007669"/>
    <property type="project" value="TreeGrafter"/>
</dbReference>
<evidence type="ECO:0000256" key="6">
    <source>
        <dbReference type="SAM" id="MobiDB-lite"/>
    </source>
</evidence>
<evidence type="ECO:0000259" key="7">
    <source>
        <dbReference type="Pfam" id="PF00828"/>
    </source>
</evidence>
<dbReference type="GO" id="GO:0003735">
    <property type="term" value="F:structural constituent of ribosome"/>
    <property type="evidence" value="ECO:0007669"/>
    <property type="project" value="InterPro"/>
</dbReference>
<evidence type="ECO:0000256" key="4">
    <source>
        <dbReference type="HAMAP-Rule" id="MF_01341"/>
    </source>
</evidence>
<accession>A0A2N1PSU7</accession>
<organism evidence="8 9">
    <name type="scientific">Candidatus Wallbacteria bacterium HGW-Wallbacteria-1</name>
    <dbReference type="NCBI Taxonomy" id="2013854"/>
    <lineage>
        <taxon>Bacteria</taxon>
        <taxon>Candidatus Walliibacteriota</taxon>
    </lineage>
</organism>
<comment type="function">
    <text evidence="4">Binds to the 23S rRNA.</text>
</comment>
<dbReference type="InterPro" id="IPR005749">
    <property type="entry name" value="Ribosomal_uL15_bac-type"/>
</dbReference>
<dbReference type="InterPro" id="IPR021131">
    <property type="entry name" value="Ribosomal_uL15/eL18"/>
</dbReference>
<evidence type="ECO:0000256" key="5">
    <source>
        <dbReference type="RuleBase" id="RU003888"/>
    </source>
</evidence>
<keyword evidence="3 4" id="KW-0687">Ribonucleoprotein</keyword>
<comment type="caution">
    <text evidence="8">The sequence shown here is derived from an EMBL/GenBank/DDBJ whole genome shotgun (WGS) entry which is preliminary data.</text>
</comment>
<feature type="compositionally biased region" description="Gly residues" evidence="6">
    <location>
        <begin position="42"/>
        <end position="51"/>
    </location>
</feature>
<comment type="subunit">
    <text evidence="4">Part of the 50S ribosomal subunit.</text>
</comment>
<evidence type="ECO:0000256" key="1">
    <source>
        <dbReference type="ARBA" id="ARBA00007320"/>
    </source>
</evidence>
<proteinExistence type="inferred from homology"/>
<dbReference type="HAMAP" id="MF_01341">
    <property type="entry name" value="Ribosomal_uL15"/>
    <property type="match status" value="1"/>
</dbReference>
<protein>
    <recommendedName>
        <fullName evidence="4">Large ribosomal subunit protein uL15</fullName>
    </recommendedName>
</protein>
<evidence type="ECO:0000256" key="3">
    <source>
        <dbReference type="ARBA" id="ARBA00023274"/>
    </source>
</evidence>
<dbReference type="InterPro" id="IPR001196">
    <property type="entry name" value="Ribosomal_uL15_CS"/>
</dbReference>
<dbReference type="Proteomes" id="UP000233256">
    <property type="component" value="Unassembled WGS sequence"/>
</dbReference>
<dbReference type="PANTHER" id="PTHR12934">
    <property type="entry name" value="50S RIBOSOMAL PROTEIN L15"/>
    <property type="match status" value="1"/>
</dbReference>
<name>A0A2N1PSU7_9BACT</name>
<dbReference type="GO" id="GO:0006412">
    <property type="term" value="P:translation"/>
    <property type="evidence" value="ECO:0007669"/>
    <property type="project" value="UniProtKB-UniRule"/>
</dbReference>
<dbReference type="InterPro" id="IPR036227">
    <property type="entry name" value="Ribosomal_uL15/eL18_sf"/>
</dbReference>
<feature type="domain" description="Large ribosomal subunit protein uL15/eL18" evidence="7">
    <location>
        <begin position="77"/>
        <end position="146"/>
    </location>
</feature>
<dbReference type="AlphaFoldDB" id="A0A2N1PSU7"/>
<evidence type="ECO:0000256" key="2">
    <source>
        <dbReference type="ARBA" id="ARBA00022980"/>
    </source>
</evidence>
<dbReference type="PANTHER" id="PTHR12934:SF11">
    <property type="entry name" value="LARGE RIBOSOMAL SUBUNIT PROTEIN UL15M"/>
    <property type="match status" value="1"/>
</dbReference>
<gene>
    <name evidence="4" type="primary">rplO</name>
    <name evidence="8" type="ORF">CVV64_06535</name>
</gene>
<keyword evidence="4" id="KW-0699">rRNA-binding</keyword>
<dbReference type="GO" id="GO:0019843">
    <property type="term" value="F:rRNA binding"/>
    <property type="evidence" value="ECO:0007669"/>
    <property type="project" value="UniProtKB-UniRule"/>
</dbReference>
<dbReference type="Pfam" id="PF00828">
    <property type="entry name" value="Ribosomal_L27A"/>
    <property type="match status" value="1"/>
</dbReference>
<dbReference type="Gene3D" id="3.100.10.10">
    <property type="match status" value="1"/>
</dbReference>
<feature type="region of interest" description="Disordered" evidence="6">
    <location>
        <begin position="1"/>
        <end position="51"/>
    </location>
</feature>
<sequence>MELNTLKPAKGSVKSRIRRGRGWSSGKGKTSGRGHKGQNARSGGGVRIGFEGGQMPLQRRLPKRGFTNIFKKVYALVNLDVLAKIEVEAGTQITPELLLNLGVIRKLEDGLRVLGRGKIDKAITVSANHFSQAAKEKIEAAGGKAEVI</sequence>
<comment type="similarity">
    <text evidence="1 4 5">Belongs to the universal ribosomal protein uL15 family.</text>
</comment>
<dbReference type="EMBL" id="PGXC01000003">
    <property type="protein sequence ID" value="PKK91417.1"/>
    <property type="molecule type" value="Genomic_DNA"/>
</dbReference>
<keyword evidence="2 4" id="KW-0689">Ribosomal protein</keyword>
<dbReference type="SUPFAM" id="SSF52080">
    <property type="entry name" value="Ribosomal proteins L15p and L18e"/>
    <property type="match status" value="1"/>
</dbReference>
<dbReference type="NCBIfam" id="TIGR01071">
    <property type="entry name" value="rplO_bact"/>
    <property type="match status" value="1"/>
</dbReference>
<dbReference type="PROSITE" id="PS00475">
    <property type="entry name" value="RIBOSOMAL_L15"/>
    <property type="match status" value="1"/>
</dbReference>
<reference evidence="8 9" key="1">
    <citation type="journal article" date="2017" name="ISME J.">
        <title>Potential for microbial H2 and metal transformations associated with novel bacteria and archaea in deep terrestrial subsurface sediments.</title>
        <authorList>
            <person name="Hernsdorf A.W."/>
            <person name="Amano Y."/>
            <person name="Miyakawa K."/>
            <person name="Ise K."/>
            <person name="Suzuki Y."/>
            <person name="Anantharaman K."/>
            <person name="Probst A."/>
            <person name="Burstein D."/>
            <person name="Thomas B.C."/>
            <person name="Banfield J.F."/>
        </authorList>
    </citation>
    <scope>NUCLEOTIDE SEQUENCE [LARGE SCALE GENOMIC DNA]</scope>
    <source>
        <strain evidence="8">HGW-Wallbacteria-1</strain>
    </source>
</reference>
<dbReference type="InterPro" id="IPR030878">
    <property type="entry name" value="Ribosomal_uL15"/>
</dbReference>
<evidence type="ECO:0000313" key="9">
    <source>
        <dbReference type="Proteomes" id="UP000233256"/>
    </source>
</evidence>
<evidence type="ECO:0000313" key="8">
    <source>
        <dbReference type="EMBL" id="PKK91417.1"/>
    </source>
</evidence>